<dbReference type="RefSeq" id="WP_124024225.1">
    <property type="nucleotide sequence ID" value="NZ_RPOH01000040.1"/>
</dbReference>
<keyword evidence="11" id="KW-1185">Reference proteome</keyword>
<dbReference type="GO" id="GO:0005737">
    <property type="term" value="C:cytoplasm"/>
    <property type="evidence" value="ECO:0007669"/>
    <property type="project" value="InterPro"/>
</dbReference>
<proteinExistence type="predicted"/>
<dbReference type="PANTHER" id="PTHR42872:SF6">
    <property type="entry name" value="PROTEIN-GLUTAMATE METHYLESTERASE_PROTEIN-GLUTAMINE GLUTAMINASE"/>
    <property type="match status" value="1"/>
</dbReference>
<dbReference type="InterPro" id="IPR000673">
    <property type="entry name" value="Sig_transdc_resp-reg_Me-estase"/>
</dbReference>
<dbReference type="InterPro" id="IPR035909">
    <property type="entry name" value="CheB_C"/>
</dbReference>
<comment type="caution">
    <text evidence="10">The sequence shown here is derived from an EMBL/GenBank/DDBJ whole genome shotgun (WGS) entry which is preliminary data.</text>
</comment>
<evidence type="ECO:0000256" key="1">
    <source>
        <dbReference type="ARBA" id="ARBA00022490"/>
    </source>
</evidence>
<sequence length="356" mass="38756">MTRPKIRVLIVDHCSISRNDLIRQLEINNHIEVVGQAVHREQAASLVQKMVPQLLVLTLESPGSENVETVATIMATCAIPIMVMRYYPDAQWDAEFITCGALAVVNNQGESALATKALHRQVEMLAGVKVIRHIQGLRHHSEAASKNLPPPSELASAYPCEWPYVLAIACSTGGPQALSKLLQALPVNFPCPILIAQHIADGFAKSMVQWLDSVTGLQVQLAQQNDVLCAGHVYILPPEHHLVVKQYHRLAAIPRQVSDVYHPSCNMLLESVAEVYGARAVGLIMTGMGSDGCRGIEAIYHHGGKTLAQDEQTSVVFGMNKLAIDKKVIHKILPLEKLAGALVTMADFGHPEGQLP</sequence>
<name>A0A3N5DIY7_9ENTR</name>
<dbReference type="InterPro" id="IPR001789">
    <property type="entry name" value="Sig_transdc_resp-reg_receiver"/>
</dbReference>
<evidence type="ECO:0000256" key="6">
    <source>
        <dbReference type="PROSITE-ProRule" id="PRU00050"/>
    </source>
</evidence>
<feature type="active site" evidence="6">
    <location>
        <position position="198"/>
    </location>
</feature>
<protein>
    <recommendedName>
        <fullName evidence="4">protein-glutamate methylesterase</fullName>
        <ecNumber evidence="4">3.1.1.61</ecNumber>
    </recommendedName>
</protein>
<dbReference type="GO" id="GO:0000156">
    <property type="term" value="F:phosphorelay response regulator activity"/>
    <property type="evidence" value="ECO:0007669"/>
    <property type="project" value="InterPro"/>
</dbReference>
<comment type="catalytic activity">
    <reaction evidence="5">
        <text>[protein]-L-glutamate 5-O-methyl ester + H2O = L-glutamyl-[protein] + methanol + H(+)</text>
        <dbReference type="Rhea" id="RHEA:23236"/>
        <dbReference type="Rhea" id="RHEA-COMP:10208"/>
        <dbReference type="Rhea" id="RHEA-COMP:10311"/>
        <dbReference type="ChEBI" id="CHEBI:15377"/>
        <dbReference type="ChEBI" id="CHEBI:15378"/>
        <dbReference type="ChEBI" id="CHEBI:17790"/>
        <dbReference type="ChEBI" id="CHEBI:29973"/>
        <dbReference type="ChEBI" id="CHEBI:82795"/>
        <dbReference type="EC" id="3.1.1.61"/>
    </reaction>
</comment>
<dbReference type="PROSITE" id="PS50122">
    <property type="entry name" value="CHEB"/>
    <property type="match status" value="1"/>
</dbReference>
<feature type="active site" evidence="6">
    <location>
        <position position="171"/>
    </location>
</feature>
<evidence type="ECO:0000256" key="4">
    <source>
        <dbReference type="ARBA" id="ARBA00039140"/>
    </source>
</evidence>
<dbReference type="EC" id="3.1.1.61" evidence="4"/>
<evidence type="ECO:0000256" key="7">
    <source>
        <dbReference type="PROSITE-ProRule" id="PRU00169"/>
    </source>
</evidence>
<evidence type="ECO:0000256" key="2">
    <source>
        <dbReference type="ARBA" id="ARBA00022500"/>
    </source>
</evidence>
<evidence type="ECO:0000256" key="5">
    <source>
        <dbReference type="ARBA" id="ARBA00048267"/>
    </source>
</evidence>
<evidence type="ECO:0000256" key="3">
    <source>
        <dbReference type="ARBA" id="ARBA00022801"/>
    </source>
</evidence>
<dbReference type="EMBL" id="RPOH01000040">
    <property type="protein sequence ID" value="RPH27261.1"/>
    <property type="molecule type" value="Genomic_DNA"/>
</dbReference>
<feature type="active site" evidence="6">
    <location>
        <position position="291"/>
    </location>
</feature>
<evidence type="ECO:0000313" key="11">
    <source>
        <dbReference type="Proteomes" id="UP000268615"/>
    </source>
</evidence>
<dbReference type="SUPFAM" id="SSF52172">
    <property type="entry name" value="CheY-like"/>
    <property type="match status" value="1"/>
</dbReference>
<dbReference type="PIRSF" id="PIRSF000876">
    <property type="entry name" value="RR_chemtxs_CheB"/>
    <property type="match status" value="1"/>
</dbReference>
<dbReference type="AlphaFoldDB" id="A0A3N5DIY7"/>
<dbReference type="CDD" id="cd16432">
    <property type="entry name" value="CheB_Rec"/>
    <property type="match status" value="1"/>
</dbReference>
<dbReference type="GO" id="GO:0006935">
    <property type="term" value="P:chemotaxis"/>
    <property type="evidence" value="ECO:0007669"/>
    <property type="project" value="UniProtKB-UniRule"/>
</dbReference>
<dbReference type="PANTHER" id="PTHR42872">
    <property type="entry name" value="PROTEIN-GLUTAMATE METHYLESTERASE/PROTEIN-GLUTAMINE GLUTAMINASE"/>
    <property type="match status" value="1"/>
</dbReference>
<comment type="caution">
    <text evidence="7">Lacks conserved residue(s) required for the propagation of feature annotation.</text>
</comment>
<organism evidence="10 11">
    <name type="scientific">Buttiauxella warmboldiae</name>
    <dbReference type="NCBI Taxonomy" id="82993"/>
    <lineage>
        <taxon>Bacteria</taxon>
        <taxon>Pseudomonadati</taxon>
        <taxon>Pseudomonadota</taxon>
        <taxon>Gammaproteobacteria</taxon>
        <taxon>Enterobacterales</taxon>
        <taxon>Enterobacteriaceae</taxon>
        <taxon>Buttiauxella</taxon>
    </lineage>
</organism>
<dbReference type="PROSITE" id="PS50110">
    <property type="entry name" value="RESPONSE_REGULATORY"/>
    <property type="match status" value="1"/>
</dbReference>
<evidence type="ECO:0000313" key="10">
    <source>
        <dbReference type="EMBL" id="RPH27261.1"/>
    </source>
</evidence>
<gene>
    <name evidence="10" type="ORF">EHN07_11215</name>
</gene>
<dbReference type="InterPro" id="IPR011006">
    <property type="entry name" value="CheY-like_superfamily"/>
</dbReference>
<dbReference type="Pfam" id="PF01339">
    <property type="entry name" value="CheB_methylest"/>
    <property type="match status" value="1"/>
</dbReference>
<dbReference type="Gene3D" id="3.40.50.2300">
    <property type="match status" value="1"/>
</dbReference>
<accession>A0A3N5DIY7</accession>
<keyword evidence="1" id="KW-0963">Cytoplasm</keyword>
<evidence type="ECO:0000259" key="8">
    <source>
        <dbReference type="PROSITE" id="PS50110"/>
    </source>
</evidence>
<dbReference type="SUPFAM" id="SSF52738">
    <property type="entry name" value="Methylesterase CheB, C-terminal domain"/>
    <property type="match status" value="1"/>
</dbReference>
<keyword evidence="3 6" id="KW-0378">Hydrolase</keyword>
<dbReference type="OrthoDB" id="9793421at2"/>
<dbReference type="Gene3D" id="3.40.50.180">
    <property type="entry name" value="Methylesterase CheB, C-terminal domain"/>
    <property type="match status" value="1"/>
</dbReference>
<keyword evidence="2 6" id="KW-0145">Chemotaxis</keyword>
<feature type="domain" description="Response regulatory" evidence="8">
    <location>
        <begin position="7"/>
        <end position="122"/>
    </location>
</feature>
<evidence type="ECO:0000259" key="9">
    <source>
        <dbReference type="PROSITE" id="PS50122"/>
    </source>
</evidence>
<dbReference type="InterPro" id="IPR008248">
    <property type="entry name" value="CheB-like"/>
</dbReference>
<feature type="domain" description="CheB-type methylesterase" evidence="9">
    <location>
        <begin position="159"/>
        <end position="349"/>
    </location>
</feature>
<reference evidence="10 11" key="1">
    <citation type="submission" date="2018-11" db="EMBL/GenBank/DDBJ databases">
        <title>Draft genome sequence of Buttiauxella warmboldiae CCUG 35512.</title>
        <authorList>
            <person name="Salva-Serra F."/>
            <person name="Marathe N."/>
            <person name="Moore E."/>
            <person name="Svensson L."/>
            <person name="Engstrom-Jakobsson H."/>
        </authorList>
    </citation>
    <scope>NUCLEOTIDE SEQUENCE [LARGE SCALE GENOMIC DNA]</scope>
    <source>
        <strain evidence="10 11">CCUG 35512</strain>
    </source>
</reference>
<dbReference type="GO" id="GO:0008984">
    <property type="term" value="F:protein-glutamate methylesterase activity"/>
    <property type="evidence" value="ECO:0007669"/>
    <property type="project" value="UniProtKB-EC"/>
</dbReference>
<dbReference type="Proteomes" id="UP000268615">
    <property type="component" value="Unassembled WGS sequence"/>
</dbReference>